<protein>
    <recommendedName>
        <fullName evidence="2">SLH domain-containing protein</fullName>
    </recommendedName>
</protein>
<comment type="caution">
    <text evidence="1">The sequence shown here is derived from an EMBL/GenBank/DDBJ whole genome shotgun (WGS) entry which is preliminary data.</text>
</comment>
<accession>A0A7C0ZAT7</accession>
<sequence>MNLSGTGCKRQEVRVKPTPPEIEERVVLTREKLARLVSEFYGFQGSNYHSFVIKKGIFPGTEFGFYGADTVRRFQFAIVLSRIVFEKGLEGLYREVRIPPDVPSDAYYLNAVKLCLGLDIIKLNDKRFMPDSPVYLDEAVNALKRIRRLNEMEDTD</sequence>
<name>A0A7C0ZAT7_UNCW3</name>
<reference evidence="1" key="1">
    <citation type="journal article" date="2020" name="mSystems">
        <title>Genome- and Community-Level Interaction Insights into Carbon Utilization and Element Cycling Functions of Hydrothermarchaeota in Hydrothermal Sediment.</title>
        <authorList>
            <person name="Zhou Z."/>
            <person name="Liu Y."/>
            <person name="Xu W."/>
            <person name="Pan J."/>
            <person name="Luo Z.H."/>
            <person name="Li M."/>
        </authorList>
    </citation>
    <scope>NUCLEOTIDE SEQUENCE [LARGE SCALE GENOMIC DNA]</scope>
    <source>
        <strain evidence="1">HyVt-102</strain>
    </source>
</reference>
<dbReference type="AlphaFoldDB" id="A0A7C0ZAT7"/>
<dbReference type="Proteomes" id="UP000885847">
    <property type="component" value="Unassembled WGS sequence"/>
</dbReference>
<evidence type="ECO:0008006" key="2">
    <source>
        <dbReference type="Google" id="ProtNLM"/>
    </source>
</evidence>
<evidence type="ECO:0000313" key="1">
    <source>
        <dbReference type="EMBL" id="HDI83760.1"/>
    </source>
</evidence>
<gene>
    <name evidence="1" type="ORF">ENF18_08235</name>
</gene>
<dbReference type="EMBL" id="DQWE01000389">
    <property type="protein sequence ID" value="HDI83760.1"/>
    <property type="molecule type" value="Genomic_DNA"/>
</dbReference>
<proteinExistence type="predicted"/>
<organism evidence="1">
    <name type="scientific">candidate division WOR-3 bacterium</name>
    <dbReference type="NCBI Taxonomy" id="2052148"/>
    <lineage>
        <taxon>Bacteria</taxon>
        <taxon>Bacteria division WOR-3</taxon>
    </lineage>
</organism>